<dbReference type="AlphaFoldDB" id="Q2GDE7"/>
<dbReference type="RefSeq" id="WP_011452005.1">
    <property type="nucleotide sequence ID" value="NC_007798.1"/>
</dbReference>
<dbReference type="HOGENOM" id="CLU_2650731_0_0_5"/>
<dbReference type="KEGG" id="nse:NSE_0620"/>
<keyword evidence="2" id="KW-1185">Reference proteome</keyword>
<evidence type="ECO:0000313" key="2">
    <source>
        <dbReference type="Proteomes" id="UP000001942"/>
    </source>
</evidence>
<gene>
    <name evidence="1" type="ordered locus">NSE_0620</name>
</gene>
<dbReference type="Proteomes" id="UP000001942">
    <property type="component" value="Chromosome"/>
</dbReference>
<proteinExistence type="predicted"/>
<reference evidence="1 2" key="1">
    <citation type="journal article" date="2006" name="PLoS Genet.">
        <title>Comparative genomics of emerging human ehrlichiosis agents.</title>
        <authorList>
            <person name="Dunning Hotopp J.C."/>
            <person name="Lin M."/>
            <person name="Madupu R."/>
            <person name="Crabtree J."/>
            <person name="Angiuoli S.V."/>
            <person name="Eisen J.A."/>
            <person name="Seshadri R."/>
            <person name="Ren Q."/>
            <person name="Wu M."/>
            <person name="Utterback T.R."/>
            <person name="Smith S."/>
            <person name="Lewis M."/>
            <person name="Khouri H."/>
            <person name="Zhang C."/>
            <person name="Niu H."/>
            <person name="Lin Q."/>
            <person name="Ohashi N."/>
            <person name="Zhi N."/>
            <person name="Nelson W."/>
            <person name="Brinkac L.M."/>
            <person name="Dodson R.J."/>
            <person name="Rosovitz M.J."/>
            <person name="Sundaram J."/>
            <person name="Daugherty S.C."/>
            <person name="Davidsen T."/>
            <person name="Durkin A.S."/>
            <person name="Gwinn M."/>
            <person name="Haft D.H."/>
            <person name="Selengut J.D."/>
            <person name="Sullivan S.A."/>
            <person name="Zafar N."/>
            <person name="Zhou L."/>
            <person name="Benahmed F."/>
            <person name="Forberger H."/>
            <person name="Halpin R."/>
            <person name="Mulligan S."/>
            <person name="Robinson J."/>
            <person name="White O."/>
            <person name="Rikihisa Y."/>
            <person name="Tettelin H."/>
        </authorList>
    </citation>
    <scope>NUCLEOTIDE SEQUENCE [LARGE SCALE GENOMIC DNA]</scope>
    <source>
        <strain evidence="2">ATCC VR-367 / Miyayama</strain>
    </source>
</reference>
<sequence length="76" mass="8732">MSEIIKKAFEDIDEITTLLQFDGNITGVNQVKDRLLSLEKKIDEICRLNLSENLKLELVAALKKLLKRAYLSNNKK</sequence>
<dbReference type="EMBL" id="CP000237">
    <property type="protein sequence ID" value="ABD45759.1"/>
    <property type="molecule type" value="Genomic_DNA"/>
</dbReference>
<organism evidence="1 2">
    <name type="scientific">Ehrlichia sennetsu (strain ATCC VR-367 / Miyayama)</name>
    <name type="common">Neorickettsia sennetsu</name>
    <dbReference type="NCBI Taxonomy" id="222891"/>
    <lineage>
        <taxon>Bacteria</taxon>
        <taxon>Pseudomonadati</taxon>
        <taxon>Pseudomonadota</taxon>
        <taxon>Alphaproteobacteria</taxon>
        <taxon>Rickettsiales</taxon>
        <taxon>Anaplasmataceae</taxon>
        <taxon>Ehrlichia</taxon>
    </lineage>
</organism>
<dbReference type="OrthoDB" id="7165767at2"/>
<name>Q2GDE7_EHRS3</name>
<evidence type="ECO:0000313" key="1">
    <source>
        <dbReference type="EMBL" id="ABD45759.1"/>
    </source>
</evidence>
<protein>
    <submittedName>
        <fullName evidence="1">Uncharacterized protein</fullName>
    </submittedName>
</protein>
<accession>Q2GDE7</accession>